<accession>A0ABU8ZL44</accession>
<keyword evidence="1" id="KW-0547">Nucleotide-binding</keyword>
<evidence type="ECO:0000313" key="7">
    <source>
        <dbReference type="EMBL" id="MEK0305965.1"/>
    </source>
</evidence>
<evidence type="ECO:0000313" key="8">
    <source>
        <dbReference type="Proteomes" id="UP001373159"/>
    </source>
</evidence>
<feature type="coiled-coil region" evidence="5">
    <location>
        <begin position="844"/>
        <end position="871"/>
    </location>
</feature>
<sequence>MDVLSYWCAVELFSPQSWLKPDLILLNPHDSSVHGRETEGKEGGPLPWERIRADLFIGLVPNTRRSPAKLCNDLQQGKIYQIQTDMEARLTRPFSFGAMTMDWLRRAVPGASVEESDVTGIYERFESLWSKEVHGLEYLPEGTLLTDSMVSCLLQTVGDLAGSVGLPGVACAVYRKNLDHNWAKRSVHKKVELKQQPDKAGTESGQPGWLQHEYFRIETGLSQDKTLDAMITAAQLIRRLSPEEEVGQDEVLQELASRQSRRSRRHESVASFMEFCIGDDGRLVPGSLQISQYAKAVSCLFNHHGWPECPAGWPHIEMLDEPEARAGRYFDAFCRQDFGARQESKAIDGRTVTRRDISNIIDRAIAEMSLDDDTVIQSPLYSERDGSPVIRDRVSYKLVQGQGPSEGEIMDSFFLGDLEDLYRGGVSSFSEPVRQYLSEGHPQRYDLASDGNGELLDSYTQPGCIPSGRWPSASAQFQSAGQQLAINQIRSAIEDPEGAPLLGVNGPPGTGKTTLLKDVVAEIIVARAKRLARLARPRDIFLKRCTAADTFMDKDRTYWTLDPSVTGYEIVVASSNNRAVENVSQDLPSADAIDEEWENRIEREYKGLCDGYYFRDFADKVVGGTSGGKGEPDAGTSSSWALISAVLGKSDNKSKFLQPFKSDFIYGTLKEFRKQTRRGDEDWNDARRAFLGALDKEEGIRARKTSLFNLRHAYPDLCRQRLAVDDELKSLGDQIRKARSDREVCLRQVQILNRQSVEARHRADTAVYDYQQADYAYKTHVSYWGLHPLRSLFHSADRRRDELNFFTAAQQAQLRMNDLRSAYCRIQGKLQSLQDNLNRGDRWLQEREDRASMLSDRLARLGEQIGQVEQQAGSRHGLGDDRVEWVDEEWNKARTEVFIQALALHQKAVEGAAAQFQDNLALAYYVMQSSGFNPDERLTAWQTFFLVVPVISTSFASVSRMLSGLGRQALGWAIVDEAGQAIPQSAAGLLQRVRHAVAVGDPMQIPPVDTMPRPMRELLASTHNIQMGLESDNMQVMVDYQTPCGLQDDVSGHWLGMPLVVHRRCDEPMFSICNDMAYSGRMIRMGPEHKPCTYMAGTRAGSELPPSCWYDVPAVADEWESTQWRPQEGCELYRRLRDLIEGGINPADILVMAPFKAVANKVCETYEDVVTTYGGCDPKTARTMARNHAGTVHTSQGREADVAFLVLGSRPGSQGGGSRSWVNSTPNLLNVAVSRAKRRIYVIGNLADWRQGTYTSRIAKDLPVGGK</sequence>
<keyword evidence="5" id="KW-0175">Coiled coil</keyword>
<dbReference type="RefSeq" id="WP_340468513.1">
    <property type="nucleotide sequence ID" value="NZ_JBANBB010000001.1"/>
</dbReference>
<dbReference type="EMBL" id="JBANBB010000001">
    <property type="protein sequence ID" value="MEK0305965.1"/>
    <property type="molecule type" value="Genomic_DNA"/>
</dbReference>
<dbReference type="SUPFAM" id="SSF52540">
    <property type="entry name" value="P-loop containing nucleoside triphosphate hydrolases"/>
    <property type="match status" value="1"/>
</dbReference>
<dbReference type="InterPro" id="IPR041679">
    <property type="entry name" value="DNA2/NAM7-like_C"/>
</dbReference>
<keyword evidence="2" id="KW-0378">Hydrolase</keyword>
<gene>
    <name evidence="7" type="ORF">V8P97_00510</name>
</gene>
<evidence type="ECO:0000256" key="4">
    <source>
        <dbReference type="ARBA" id="ARBA00022840"/>
    </source>
</evidence>
<keyword evidence="4" id="KW-0067">ATP-binding</keyword>
<keyword evidence="8" id="KW-1185">Reference proteome</keyword>
<dbReference type="InterPro" id="IPR027417">
    <property type="entry name" value="P-loop_NTPase"/>
</dbReference>
<protein>
    <submittedName>
        <fullName evidence="7">AAA domain-containing protein</fullName>
    </submittedName>
</protein>
<dbReference type="Pfam" id="PF13087">
    <property type="entry name" value="AAA_12"/>
    <property type="match status" value="1"/>
</dbReference>
<organism evidence="7 8">
    <name type="scientific">Bifidobacterium favimelis</name>
    <dbReference type="NCBI Taxonomy" id="3122979"/>
    <lineage>
        <taxon>Bacteria</taxon>
        <taxon>Bacillati</taxon>
        <taxon>Actinomycetota</taxon>
        <taxon>Actinomycetes</taxon>
        <taxon>Bifidobacteriales</taxon>
        <taxon>Bifidobacteriaceae</taxon>
        <taxon>Bifidobacterium</taxon>
    </lineage>
</organism>
<evidence type="ECO:0000259" key="6">
    <source>
        <dbReference type="Pfam" id="PF13087"/>
    </source>
</evidence>
<evidence type="ECO:0000256" key="5">
    <source>
        <dbReference type="SAM" id="Coils"/>
    </source>
</evidence>
<dbReference type="CDD" id="cd00009">
    <property type="entry name" value="AAA"/>
    <property type="match status" value="1"/>
</dbReference>
<reference evidence="7 8" key="1">
    <citation type="submission" date="2024-02" db="EMBL/GenBank/DDBJ databases">
        <title>Bifidobacterium honeyensis sp. nov., isolated from the comb honey.</title>
        <authorList>
            <person name="Liu W."/>
            <person name="Li Y."/>
        </authorList>
    </citation>
    <scope>NUCLEOTIDE SEQUENCE [LARGE SCALE GENOMIC DNA]</scope>
    <source>
        <strain evidence="7 8">IMAU50988</strain>
    </source>
</reference>
<dbReference type="InterPro" id="IPR050534">
    <property type="entry name" value="Coronavir_polyprotein_1ab"/>
</dbReference>
<evidence type="ECO:0000256" key="1">
    <source>
        <dbReference type="ARBA" id="ARBA00022741"/>
    </source>
</evidence>
<dbReference type="Gene3D" id="3.40.50.300">
    <property type="entry name" value="P-loop containing nucleotide triphosphate hydrolases"/>
    <property type="match status" value="3"/>
</dbReference>
<keyword evidence="3" id="KW-0347">Helicase</keyword>
<feature type="domain" description="DNA2/NAM7 helicase-like C-terminal" evidence="6">
    <location>
        <begin position="1062"/>
        <end position="1245"/>
    </location>
</feature>
<evidence type="ECO:0000256" key="2">
    <source>
        <dbReference type="ARBA" id="ARBA00022801"/>
    </source>
</evidence>
<dbReference type="PANTHER" id="PTHR43788">
    <property type="entry name" value="DNA2/NAM7 HELICASE FAMILY MEMBER"/>
    <property type="match status" value="1"/>
</dbReference>
<dbReference type="Proteomes" id="UP001373159">
    <property type="component" value="Unassembled WGS sequence"/>
</dbReference>
<name>A0ABU8ZL44_9BIFI</name>
<comment type="caution">
    <text evidence="7">The sequence shown here is derived from an EMBL/GenBank/DDBJ whole genome shotgun (WGS) entry which is preliminary data.</text>
</comment>
<dbReference type="PANTHER" id="PTHR43788:SF8">
    <property type="entry name" value="DNA-BINDING PROTEIN SMUBP-2"/>
    <property type="match status" value="1"/>
</dbReference>
<evidence type="ECO:0000256" key="3">
    <source>
        <dbReference type="ARBA" id="ARBA00022806"/>
    </source>
</evidence>
<proteinExistence type="predicted"/>